<dbReference type="AlphaFoldDB" id="A0A0C9URY0"/>
<dbReference type="HOGENOM" id="CLU_921869_0_0_1"/>
<reference evidence="2 3" key="1">
    <citation type="submission" date="2014-06" db="EMBL/GenBank/DDBJ databases">
        <title>Evolutionary Origins and Diversification of the Mycorrhizal Mutualists.</title>
        <authorList>
            <consortium name="DOE Joint Genome Institute"/>
            <consortium name="Mycorrhizal Genomics Consortium"/>
            <person name="Kohler A."/>
            <person name="Kuo A."/>
            <person name="Nagy L.G."/>
            <person name="Floudas D."/>
            <person name="Copeland A."/>
            <person name="Barry K.W."/>
            <person name="Cichocki N."/>
            <person name="Veneault-Fourrey C."/>
            <person name="LaButti K."/>
            <person name="Lindquist E.A."/>
            <person name="Lipzen A."/>
            <person name="Lundell T."/>
            <person name="Morin E."/>
            <person name="Murat C."/>
            <person name="Riley R."/>
            <person name="Ohm R."/>
            <person name="Sun H."/>
            <person name="Tunlid A."/>
            <person name="Henrissat B."/>
            <person name="Grigoriev I.V."/>
            <person name="Hibbett D.S."/>
            <person name="Martin F."/>
        </authorList>
    </citation>
    <scope>NUCLEOTIDE SEQUENCE [LARGE SCALE GENOMIC DNA]</scope>
    <source>
        <strain evidence="2 3">SS14</strain>
    </source>
</reference>
<keyword evidence="3" id="KW-1185">Reference proteome</keyword>
<name>A0A0C9URY0_SPHS4</name>
<feature type="region of interest" description="Disordered" evidence="1">
    <location>
        <begin position="134"/>
        <end position="159"/>
    </location>
</feature>
<proteinExistence type="predicted"/>
<organism evidence="2 3">
    <name type="scientific">Sphaerobolus stellatus (strain SS14)</name>
    <dbReference type="NCBI Taxonomy" id="990650"/>
    <lineage>
        <taxon>Eukaryota</taxon>
        <taxon>Fungi</taxon>
        <taxon>Dikarya</taxon>
        <taxon>Basidiomycota</taxon>
        <taxon>Agaricomycotina</taxon>
        <taxon>Agaricomycetes</taxon>
        <taxon>Phallomycetidae</taxon>
        <taxon>Geastrales</taxon>
        <taxon>Sphaerobolaceae</taxon>
        <taxon>Sphaerobolus</taxon>
    </lineage>
</organism>
<sequence>MIDPIQYQFLQNKLQVAIEQQSHLIESLPIELPTVPTWLGGLDISKVWDEQEAELFSVCLREDVENFLVHLWILLDVWNGTYTSQSFLFTSPEDPPYPDSNNEGQIYTMQCRMVRKVLERRIQWDEDLQMAMQSKNQSREQQGKYVPSRVSTEPHKTEIGDESSFAEIKQKQVESLVKRTRPSVSFSVPSGVNLTSSDTLEEMFKDSTPRPSRCESIYVAPQETPVLKGVRNQLRRTSSSNNFFDDKERIPLTGISHFTGKIPPSPYNGNSSPVVVAVEDIQEMIMKMTKMIGGTDGLTNGQ</sequence>
<accession>A0A0C9URY0</accession>
<evidence type="ECO:0000256" key="1">
    <source>
        <dbReference type="SAM" id="MobiDB-lite"/>
    </source>
</evidence>
<gene>
    <name evidence="2" type="ORF">M422DRAFT_53156</name>
</gene>
<evidence type="ECO:0000313" key="3">
    <source>
        <dbReference type="Proteomes" id="UP000054279"/>
    </source>
</evidence>
<protein>
    <submittedName>
        <fullName evidence="2">Uncharacterized protein</fullName>
    </submittedName>
</protein>
<evidence type="ECO:0000313" key="2">
    <source>
        <dbReference type="EMBL" id="KIJ31942.1"/>
    </source>
</evidence>
<dbReference type="EMBL" id="KN837234">
    <property type="protein sequence ID" value="KIJ31942.1"/>
    <property type="molecule type" value="Genomic_DNA"/>
</dbReference>
<dbReference type="Proteomes" id="UP000054279">
    <property type="component" value="Unassembled WGS sequence"/>
</dbReference>